<dbReference type="AlphaFoldDB" id="A0A6H5I908"/>
<evidence type="ECO:0000313" key="12">
    <source>
        <dbReference type="Proteomes" id="UP000479190"/>
    </source>
</evidence>
<dbReference type="Gene3D" id="1.20.1250.20">
    <property type="entry name" value="MFS general substrate transporter like domains"/>
    <property type="match status" value="1"/>
</dbReference>
<dbReference type="FunFam" id="1.20.1250.20:FF:000218">
    <property type="entry name" value="facilitated trehalose transporter Tret1"/>
    <property type="match status" value="1"/>
</dbReference>
<keyword evidence="3" id="KW-1003">Cell membrane</keyword>
<feature type="signal peptide" evidence="9">
    <location>
        <begin position="1"/>
        <end position="20"/>
    </location>
</feature>
<dbReference type="InterPro" id="IPR005828">
    <property type="entry name" value="MFS_sugar_transport-like"/>
</dbReference>
<keyword evidence="2" id="KW-0813">Transport</keyword>
<evidence type="ECO:0000256" key="5">
    <source>
        <dbReference type="ARBA" id="ARBA00022692"/>
    </source>
</evidence>
<evidence type="ECO:0000256" key="8">
    <source>
        <dbReference type="SAM" id="Phobius"/>
    </source>
</evidence>
<protein>
    <recommendedName>
        <fullName evidence="10">Major facilitator superfamily (MFS) profile domain-containing protein</fullName>
    </recommendedName>
</protein>
<dbReference type="PROSITE" id="PS00217">
    <property type="entry name" value="SUGAR_TRANSPORT_2"/>
    <property type="match status" value="1"/>
</dbReference>
<feature type="chain" id="PRO_5026229007" description="Major facilitator superfamily (MFS) profile domain-containing protein" evidence="9">
    <location>
        <begin position="21"/>
        <end position="959"/>
    </location>
</feature>
<feature type="domain" description="Major facilitator superfamily (MFS) profile" evidence="10">
    <location>
        <begin position="1"/>
        <end position="430"/>
    </location>
</feature>
<dbReference type="EMBL" id="CADCXV010000702">
    <property type="protein sequence ID" value="CAB0033183.1"/>
    <property type="molecule type" value="Genomic_DNA"/>
</dbReference>
<evidence type="ECO:0000259" key="10">
    <source>
        <dbReference type="PROSITE" id="PS50850"/>
    </source>
</evidence>
<evidence type="ECO:0000256" key="2">
    <source>
        <dbReference type="ARBA" id="ARBA00022448"/>
    </source>
</evidence>
<evidence type="ECO:0000256" key="4">
    <source>
        <dbReference type="ARBA" id="ARBA00022597"/>
    </source>
</evidence>
<sequence length="959" mass="106844">MKKLFFLVFSLLAQIGISIGWPSPNIPRLKSGNYTLTATDDELSWIVSITGLAGVAGAFACTCLVEIFGTRKTVLLAFLIVAVDRVCLVSADSASWIIASRTIGGLFCGLTYGSFSLYLGEVCVPEIRGTVVSIAAAGNPLGVLIGTVMESYLPMRISSSIYLAMCVISIILFVLLKDTPYYLMRNGHELEAEKSVILYYPDIEVKKKISEIRDFLDSKKTEVNAWGEMIQPISLKSFAYIIALFALPNLSGTMVIQSYMEVILTKTRSINVETQQLVIYANVISTLVALSTVNLVDKLGRRLLLIVSGCGCALANAGLAAYFHVSEVGSGGDLGSIDWLPLSCIVVYLVFYAIGLAQVPSTVLSEICSDRIKGTAGCVAALTASLSGFAVAKSYQPISDDFGDKWVFGMLAVFSSLCIPFTLLLPETKGKSLNEIQNILHKTKNCETSKNTIERISLCAPGRRLPILTLVHDGIAPAYLFELHCHLCELQLQRAASRAFGRPDGRALTMFARISHRNYEKYTLDTTVFYVKRPQLSIETIKNQRKKGKLSDKPISQSQRVASVMQPFNLMKDRDLTAAVAAAGYDISQREVSLVPRSSYLGLGTWPTCRRIIPSVLRIISANRLINYRINNRGVMMGDTNDATLKTRATICYIKYAADAQKIDSRSAWLVHAREQHTIALLLNSTRYIRYIQCNFVALCLHTIAEGTKRRRRKKKITKPIRVSLSRKALRFLSVCTLYTYAQACVGARKKRVRTRAAYIGKQQRQLKIQPHVQQPHLQTLAVRLISSYLHVYMRIHTHTHTHTAAAQTREKRCSYEKNCLQLQMLCDKSHTLRVFFNTIQRIRFDHIVHLCEIGGHTSEKFALIMYCIDVIAYKVQGSNEIKISSYSDCNAGHARAQIIPTKIRGYAKGSCCYSLSCTNIQCRLLPRAHDQRAAGIVLIFRSMCNYRRSAQQHSGLRF</sequence>
<feature type="transmembrane region" description="Helical" evidence="8">
    <location>
        <begin position="97"/>
        <end position="119"/>
    </location>
</feature>
<keyword evidence="12" id="KW-1185">Reference proteome</keyword>
<dbReference type="InterPro" id="IPR020846">
    <property type="entry name" value="MFS_dom"/>
</dbReference>
<gene>
    <name evidence="11" type="ORF">TBRA_LOCUS5102</name>
</gene>
<feature type="transmembrane region" description="Helical" evidence="8">
    <location>
        <begin position="238"/>
        <end position="257"/>
    </location>
</feature>
<proteinExistence type="predicted"/>
<dbReference type="PANTHER" id="PTHR48021:SF1">
    <property type="entry name" value="GH07001P-RELATED"/>
    <property type="match status" value="1"/>
</dbReference>
<keyword evidence="5 8" id="KW-0812">Transmembrane</keyword>
<dbReference type="GO" id="GO:0005886">
    <property type="term" value="C:plasma membrane"/>
    <property type="evidence" value="ECO:0007669"/>
    <property type="project" value="UniProtKB-SubCell"/>
</dbReference>
<feature type="transmembrane region" description="Helical" evidence="8">
    <location>
        <begin position="44"/>
        <end position="67"/>
    </location>
</feature>
<evidence type="ECO:0000256" key="7">
    <source>
        <dbReference type="ARBA" id="ARBA00023136"/>
    </source>
</evidence>
<keyword evidence="7 8" id="KW-0472">Membrane</keyword>
<name>A0A6H5I908_9HYME</name>
<dbReference type="PROSITE" id="PS00216">
    <property type="entry name" value="SUGAR_TRANSPORT_1"/>
    <property type="match status" value="1"/>
</dbReference>
<feature type="transmembrane region" description="Helical" evidence="8">
    <location>
        <begin position="277"/>
        <end position="296"/>
    </location>
</feature>
<reference evidence="11 12" key="1">
    <citation type="submission" date="2020-02" db="EMBL/GenBank/DDBJ databases">
        <authorList>
            <person name="Ferguson B K."/>
        </authorList>
    </citation>
    <scope>NUCLEOTIDE SEQUENCE [LARGE SCALE GENOMIC DNA]</scope>
</reference>
<dbReference type="PROSITE" id="PS50850">
    <property type="entry name" value="MFS"/>
    <property type="match status" value="1"/>
</dbReference>
<feature type="transmembrane region" description="Helical" evidence="8">
    <location>
        <begin position="303"/>
        <end position="325"/>
    </location>
</feature>
<feature type="transmembrane region" description="Helical" evidence="8">
    <location>
        <begin position="159"/>
        <end position="176"/>
    </location>
</feature>
<comment type="subcellular location">
    <subcellularLocation>
        <location evidence="1">Cell membrane</location>
        <topology evidence="1">Multi-pass membrane protein</topology>
    </subcellularLocation>
</comment>
<evidence type="ECO:0000256" key="1">
    <source>
        <dbReference type="ARBA" id="ARBA00004651"/>
    </source>
</evidence>
<evidence type="ECO:0000256" key="3">
    <source>
        <dbReference type="ARBA" id="ARBA00022475"/>
    </source>
</evidence>
<dbReference type="OrthoDB" id="7662340at2759"/>
<dbReference type="PANTHER" id="PTHR48021">
    <property type="match status" value="1"/>
</dbReference>
<organism evidence="11 12">
    <name type="scientific">Trichogramma brassicae</name>
    <dbReference type="NCBI Taxonomy" id="86971"/>
    <lineage>
        <taxon>Eukaryota</taxon>
        <taxon>Metazoa</taxon>
        <taxon>Ecdysozoa</taxon>
        <taxon>Arthropoda</taxon>
        <taxon>Hexapoda</taxon>
        <taxon>Insecta</taxon>
        <taxon>Pterygota</taxon>
        <taxon>Neoptera</taxon>
        <taxon>Endopterygota</taxon>
        <taxon>Hymenoptera</taxon>
        <taxon>Apocrita</taxon>
        <taxon>Proctotrupomorpha</taxon>
        <taxon>Chalcidoidea</taxon>
        <taxon>Trichogrammatidae</taxon>
        <taxon>Trichogramma</taxon>
    </lineage>
</organism>
<feature type="transmembrane region" description="Helical" evidence="8">
    <location>
        <begin position="74"/>
        <end position="91"/>
    </location>
</feature>
<dbReference type="InterPro" id="IPR005829">
    <property type="entry name" value="Sugar_transporter_CS"/>
</dbReference>
<dbReference type="InterPro" id="IPR050549">
    <property type="entry name" value="MFS_Trehalose_Transporter"/>
</dbReference>
<keyword evidence="6 8" id="KW-1133">Transmembrane helix</keyword>
<evidence type="ECO:0000256" key="9">
    <source>
        <dbReference type="SAM" id="SignalP"/>
    </source>
</evidence>
<dbReference type="Pfam" id="PF00083">
    <property type="entry name" value="Sugar_tr"/>
    <property type="match status" value="1"/>
</dbReference>
<dbReference type="InterPro" id="IPR036259">
    <property type="entry name" value="MFS_trans_sf"/>
</dbReference>
<feature type="transmembrane region" description="Helical" evidence="8">
    <location>
        <begin position="131"/>
        <end position="153"/>
    </location>
</feature>
<dbReference type="SUPFAM" id="SSF103473">
    <property type="entry name" value="MFS general substrate transporter"/>
    <property type="match status" value="1"/>
</dbReference>
<feature type="transmembrane region" description="Helical" evidence="8">
    <location>
        <begin position="345"/>
        <end position="364"/>
    </location>
</feature>
<accession>A0A6H5I908</accession>
<feature type="transmembrane region" description="Helical" evidence="8">
    <location>
        <begin position="407"/>
        <end position="425"/>
    </location>
</feature>
<keyword evidence="4" id="KW-0762">Sugar transport</keyword>
<evidence type="ECO:0000313" key="11">
    <source>
        <dbReference type="EMBL" id="CAB0033183.1"/>
    </source>
</evidence>
<dbReference type="GO" id="GO:0022857">
    <property type="term" value="F:transmembrane transporter activity"/>
    <property type="evidence" value="ECO:0007669"/>
    <property type="project" value="InterPro"/>
</dbReference>
<keyword evidence="9" id="KW-0732">Signal</keyword>
<dbReference type="Proteomes" id="UP000479190">
    <property type="component" value="Unassembled WGS sequence"/>
</dbReference>
<evidence type="ECO:0000256" key="6">
    <source>
        <dbReference type="ARBA" id="ARBA00022989"/>
    </source>
</evidence>